<dbReference type="Proteomes" id="UP000023482">
    <property type="component" value="Unassembled WGS sequence"/>
</dbReference>
<accession>Z4WS49</accession>
<name>Z4WS49_9PORP</name>
<keyword evidence="2" id="KW-1185">Reference proteome</keyword>
<evidence type="ECO:0000313" key="2">
    <source>
        <dbReference type="Proteomes" id="UP000023482"/>
    </source>
</evidence>
<comment type="caution">
    <text evidence="1">The sequence shown here is derived from an EMBL/GenBank/DDBJ whole genome shotgun (WGS) entry which is preliminary data.</text>
</comment>
<organism evidence="1 2">
    <name type="scientific">Porphyromonas catoniae ATCC 51270</name>
    <dbReference type="NCBI Taxonomy" id="887901"/>
    <lineage>
        <taxon>Bacteria</taxon>
        <taxon>Pseudomonadati</taxon>
        <taxon>Bacteroidota</taxon>
        <taxon>Bacteroidia</taxon>
        <taxon>Bacteroidales</taxon>
        <taxon>Porphyromonadaceae</taxon>
        <taxon>Porphyromonas</taxon>
    </lineage>
</organism>
<dbReference type="AlphaFoldDB" id="Z4WS49"/>
<proteinExistence type="predicted"/>
<sequence>MYEVISRLNAIRVKVYEGQLFLIKLTPQGRRSVHPCSLDGVIGDALLFPNKEDMDEAVLFQGLWLIYHKVGTPFENLLDICSLDGERKRSITGIDGYFDKVALEEEPRFYLVDERRVISYDLSSHKYRELPPIQLKSPFFYKGSHRGLHFFTCEGKSQLVAMRDKDGQGLEEVYRLDFAESGRGYSLWRRGIVPGEIEFINFYGSDLWVTTQKHLHRIDVATGKVLERQDETLPKMFIQGTRGYSLFNSYYTVFDFEAGRMLCDERRDRFAYEGKEYSSEYTSLLLHEGIFYVSVRVSGIFFLAAFDVQTEEFVWHDLWGGWDINSVHIVGDRMIAHSHDEVRIYQRVSPSDSNP</sequence>
<reference evidence="1 2" key="1">
    <citation type="submission" date="2014-01" db="EMBL/GenBank/DDBJ databases">
        <authorList>
            <person name="Durkin A.S."/>
            <person name="McCorrison J."/>
            <person name="Torralba M."/>
            <person name="Gillis M."/>
            <person name="Haft D.H."/>
            <person name="Methe B."/>
            <person name="Sutton G."/>
            <person name="Nelson K.E."/>
        </authorList>
    </citation>
    <scope>NUCLEOTIDE SEQUENCE [LARGE SCALE GENOMIC DNA]</scope>
    <source>
        <strain evidence="1 2">ATCC 51270</strain>
    </source>
</reference>
<protein>
    <submittedName>
        <fullName evidence="1">Uncharacterized protein</fullName>
    </submittedName>
</protein>
<dbReference type="EMBL" id="JDFF01000017">
    <property type="protein sequence ID" value="EWC92118.1"/>
    <property type="molecule type" value="Genomic_DNA"/>
</dbReference>
<evidence type="ECO:0000313" key="1">
    <source>
        <dbReference type="EMBL" id="EWC92118.1"/>
    </source>
</evidence>
<gene>
    <name evidence="1" type="ORF">HMPREF0636_1218</name>
</gene>
<dbReference type="PATRIC" id="fig|887901.3.peg.987"/>